<proteinExistence type="predicted"/>
<organism evidence="1 2">
    <name type="scientific">Ralstonia insidiosa</name>
    <dbReference type="NCBI Taxonomy" id="190721"/>
    <lineage>
        <taxon>Bacteria</taxon>
        <taxon>Pseudomonadati</taxon>
        <taxon>Pseudomonadota</taxon>
        <taxon>Betaproteobacteria</taxon>
        <taxon>Burkholderiales</taxon>
        <taxon>Burkholderiaceae</taxon>
        <taxon>Ralstonia</taxon>
    </lineage>
</organism>
<protein>
    <submittedName>
        <fullName evidence="1">Uncharacterized protein</fullName>
    </submittedName>
</protein>
<dbReference type="AlphaFoldDB" id="A0AAC9FQJ5"/>
<dbReference type="EMBL" id="CP012605">
    <property type="protein sequence ID" value="ANH72692.1"/>
    <property type="molecule type" value="Genomic_DNA"/>
</dbReference>
<reference evidence="1 2" key="1">
    <citation type="submission" date="2015-09" db="EMBL/GenBank/DDBJ databases">
        <authorList>
            <person name="Xu Y."/>
            <person name="Nagy A."/>
            <person name="Liu N.T."/>
            <person name="Nou X."/>
        </authorList>
    </citation>
    <scope>NUCLEOTIDE SEQUENCE [LARGE SCALE GENOMIC DNA]</scope>
    <source>
        <strain evidence="1 2">FC1138</strain>
    </source>
</reference>
<accession>A0AAC9FQJ5</accession>
<sequence>MRLAGATFAATLQKTGALLGTVTRWWKLKTLAMTSLQRLECRAALSYEN</sequence>
<dbReference type="KEGG" id="rin:ACS15_0706"/>
<evidence type="ECO:0000313" key="1">
    <source>
        <dbReference type="EMBL" id="ANH72692.1"/>
    </source>
</evidence>
<dbReference type="Proteomes" id="UP000077927">
    <property type="component" value="Chromosome 1"/>
</dbReference>
<gene>
    <name evidence="1" type="ORF">ACS15_0706</name>
</gene>
<name>A0AAC9FQJ5_9RALS</name>
<evidence type="ECO:0000313" key="2">
    <source>
        <dbReference type="Proteomes" id="UP000077927"/>
    </source>
</evidence>